<keyword evidence="3" id="KW-1185">Reference proteome</keyword>
<feature type="compositionally biased region" description="Low complexity" evidence="1">
    <location>
        <begin position="15"/>
        <end position="40"/>
    </location>
</feature>
<organism evidence="2 3">
    <name type="scientific">Cadophora malorum</name>
    <dbReference type="NCBI Taxonomy" id="108018"/>
    <lineage>
        <taxon>Eukaryota</taxon>
        <taxon>Fungi</taxon>
        <taxon>Dikarya</taxon>
        <taxon>Ascomycota</taxon>
        <taxon>Pezizomycotina</taxon>
        <taxon>Leotiomycetes</taxon>
        <taxon>Helotiales</taxon>
        <taxon>Ploettnerulaceae</taxon>
        <taxon>Cadophora</taxon>
    </lineage>
</organism>
<proteinExistence type="predicted"/>
<sequence length="384" mass="42933">MATPSDLQEQASKANSSSPDPTHTTHTTNNSQVNNSSSPSEPLSVAKPTFFPILSLPLELRLKIYTYILPPRHHKIVTSIPPTNFFYNTSSTPSQTSYPFGHSAPLSPNGTPLSVPYKILTSNTHASFPHATITASLLRTCKQIQYEAEPVLYGSSETVWDFGAHLEAVRGFWGERSRVARECVRGIRCAWEVPAWGGVFEGGGGGEILGRKAVVWMRFVEYLRSELVGLRGLDLMLWCADGSGSGFPRIEEGLREGMRPVESCGFGEREERERMDRGKRVEREKRWREWKWTDDLLSMPTLRQARITCWTAVPPKMEAFVDFGVTVPKFDSWVAGRMVADSALREKMVQDGVVVSEEKVVLGSTENWLRSQNSESTSARSMEV</sequence>
<dbReference type="AlphaFoldDB" id="A0A8H7W660"/>
<feature type="region of interest" description="Disordered" evidence="1">
    <location>
        <begin position="1"/>
        <end position="42"/>
    </location>
</feature>
<dbReference type="Proteomes" id="UP000664132">
    <property type="component" value="Unassembled WGS sequence"/>
</dbReference>
<gene>
    <name evidence="2" type="ORF">IFR04_008296</name>
</gene>
<accession>A0A8H7W660</accession>
<evidence type="ECO:0000313" key="3">
    <source>
        <dbReference type="Proteomes" id="UP000664132"/>
    </source>
</evidence>
<protein>
    <recommendedName>
        <fullName evidence="4">F-box domain-containing protein</fullName>
    </recommendedName>
</protein>
<dbReference type="PANTHER" id="PTHR38790">
    <property type="entry name" value="2EXR DOMAIN-CONTAINING PROTEIN-RELATED"/>
    <property type="match status" value="1"/>
</dbReference>
<evidence type="ECO:0000256" key="1">
    <source>
        <dbReference type="SAM" id="MobiDB-lite"/>
    </source>
</evidence>
<comment type="caution">
    <text evidence="2">The sequence shown here is derived from an EMBL/GenBank/DDBJ whole genome shotgun (WGS) entry which is preliminary data.</text>
</comment>
<name>A0A8H7W660_9HELO</name>
<dbReference type="EMBL" id="JAFJYH010000125">
    <property type="protein sequence ID" value="KAG4418585.1"/>
    <property type="molecule type" value="Genomic_DNA"/>
</dbReference>
<evidence type="ECO:0008006" key="4">
    <source>
        <dbReference type="Google" id="ProtNLM"/>
    </source>
</evidence>
<feature type="compositionally biased region" description="Polar residues" evidence="1">
    <location>
        <begin position="1"/>
        <end position="14"/>
    </location>
</feature>
<dbReference type="OrthoDB" id="5420711at2759"/>
<dbReference type="PANTHER" id="PTHR38790:SF4">
    <property type="entry name" value="2EXR DOMAIN-CONTAINING PROTEIN"/>
    <property type="match status" value="1"/>
</dbReference>
<evidence type="ECO:0000313" key="2">
    <source>
        <dbReference type="EMBL" id="KAG4418585.1"/>
    </source>
</evidence>
<reference evidence="2" key="1">
    <citation type="submission" date="2021-02" db="EMBL/GenBank/DDBJ databases">
        <title>Genome sequence Cadophora malorum strain M34.</title>
        <authorList>
            <person name="Stefanovic E."/>
            <person name="Vu D."/>
            <person name="Scully C."/>
            <person name="Dijksterhuis J."/>
            <person name="Roader J."/>
            <person name="Houbraken J."/>
        </authorList>
    </citation>
    <scope>NUCLEOTIDE SEQUENCE</scope>
    <source>
        <strain evidence="2">M34</strain>
    </source>
</reference>